<evidence type="ECO:0000313" key="3">
    <source>
        <dbReference type="Proteomes" id="UP001492380"/>
    </source>
</evidence>
<evidence type="ECO:0000313" key="2">
    <source>
        <dbReference type="EMBL" id="KAK8224581.1"/>
    </source>
</evidence>
<dbReference type="Gene3D" id="3.30.429.10">
    <property type="entry name" value="Macrophage Migration Inhibitory Factor"/>
    <property type="match status" value="1"/>
</dbReference>
<dbReference type="InterPro" id="IPR014347">
    <property type="entry name" value="Tautomerase/MIF_sf"/>
</dbReference>
<reference evidence="2 3" key="1">
    <citation type="submission" date="2024-04" db="EMBL/GenBank/DDBJ databases">
        <title>Phyllosticta paracitricarpa is synonymous to the EU quarantine fungus P. citricarpa based on phylogenomic analyses.</title>
        <authorList>
            <consortium name="Lawrence Berkeley National Laboratory"/>
            <person name="Van Ingen-Buijs V.A."/>
            <person name="Van Westerhoven A.C."/>
            <person name="Haridas S."/>
            <person name="Skiadas P."/>
            <person name="Martin F."/>
            <person name="Groenewald J.Z."/>
            <person name="Crous P.W."/>
            <person name="Seidl M.F."/>
        </authorList>
    </citation>
    <scope>NUCLEOTIDE SEQUENCE [LARGE SCALE GENOMIC DNA]</scope>
    <source>
        <strain evidence="2 3">CBS 123374</strain>
    </source>
</reference>
<comment type="caution">
    <text evidence="2">The sequence shown here is derived from an EMBL/GenBank/DDBJ whole genome shotgun (WGS) entry which is preliminary data.</text>
</comment>
<dbReference type="Pfam" id="PF14832">
    <property type="entry name" value="Tautomerase_3"/>
    <property type="match status" value="1"/>
</dbReference>
<dbReference type="Proteomes" id="UP001492380">
    <property type="component" value="Unassembled WGS sequence"/>
</dbReference>
<dbReference type="InterPro" id="IPR028116">
    <property type="entry name" value="Cis-CaaD-like"/>
</dbReference>
<accession>A0ABR1YC60</accession>
<feature type="domain" description="Tautomerase cis-CaaD-like" evidence="1">
    <location>
        <begin position="1"/>
        <end position="144"/>
    </location>
</feature>
<protein>
    <submittedName>
        <fullName evidence="2">Oxalocrotonate tautomerase</fullName>
    </submittedName>
</protein>
<sequence length="151" mass="17185">MPRWDIYYAPSTGALATPAARQALARAITSIYTGAGLPAFYVVVMYHALEASEFFVGGEPNDGATKKPFVRLTYEHTARNFQSKEVKMRFLAKLDEVIKPHLLDQGLDYEYSGADFDRDLWRINSIEPPQEGTRAFEVWKRENRAVPLEKL</sequence>
<dbReference type="EMBL" id="JBBWRZ010000012">
    <property type="protein sequence ID" value="KAK8224581.1"/>
    <property type="molecule type" value="Genomic_DNA"/>
</dbReference>
<keyword evidence="3" id="KW-1185">Reference proteome</keyword>
<gene>
    <name evidence="2" type="ORF">HDK90DRAFT_85598</name>
</gene>
<name>A0ABR1YC60_9PEZI</name>
<proteinExistence type="predicted"/>
<evidence type="ECO:0000259" key="1">
    <source>
        <dbReference type="Pfam" id="PF14832"/>
    </source>
</evidence>
<organism evidence="2 3">
    <name type="scientific">Phyllosticta capitalensis</name>
    <dbReference type="NCBI Taxonomy" id="121624"/>
    <lineage>
        <taxon>Eukaryota</taxon>
        <taxon>Fungi</taxon>
        <taxon>Dikarya</taxon>
        <taxon>Ascomycota</taxon>
        <taxon>Pezizomycotina</taxon>
        <taxon>Dothideomycetes</taxon>
        <taxon>Dothideomycetes incertae sedis</taxon>
        <taxon>Botryosphaeriales</taxon>
        <taxon>Phyllostictaceae</taxon>
        <taxon>Phyllosticta</taxon>
    </lineage>
</organism>